<dbReference type="RefSeq" id="WP_336391703.1">
    <property type="nucleotide sequence ID" value="NZ_JBAPLV010000001.1"/>
</dbReference>
<dbReference type="Gene3D" id="3.90.1140.10">
    <property type="entry name" value="Cyclic phosphodiesterase"/>
    <property type="match status" value="1"/>
</dbReference>
<name>A0ABU8E3G5_9ACTN</name>
<gene>
    <name evidence="2" type="ORF">UXQ13_01800</name>
</gene>
<keyword evidence="2" id="KW-0436">Ligase</keyword>
<organism evidence="2 3">
    <name type="scientific">Klenkia terrae</name>
    <dbReference type="NCBI Taxonomy" id="1052259"/>
    <lineage>
        <taxon>Bacteria</taxon>
        <taxon>Bacillati</taxon>
        <taxon>Actinomycetota</taxon>
        <taxon>Actinomycetes</taxon>
        <taxon>Geodermatophilales</taxon>
        <taxon>Geodermatophilaceae</taxon>
        <taxon>Klenkia</taxon>
    </lineage>
</organism>
<feature type="region of interest" description="Disordered" evidence="1">
    <location>
        <begin position="1"/>
        <end position="20"/>
    </location>
</feature>
<protein>
    <submittedName>
        <fullName evidence="2">2'-5' RNA ligase family protein</fullName>
    </submittedName>
</protein>
<dbReference type="PANTHER" id="PTHR40037:SF1">
    <property type="entry name" value="PHOSPHOESTERASE SAOUHSC_00951-RELATED"/>
    <property type="match status" value="1"/>
</dbReference>
<dbReference type="InterPro" id="IPR050580">
    <property type="entry name" value="2H_phosphoesterase_YjcG-like"/>
</dbReference>
<dbReference type="PANTHER" id="PTHR40037">
    <property type="entry name" value="PHOSPHOESTERASE YJCG-RELATED"/>
    <property type="match status" value="1"/>
</dbReference>
<dbReference type="InterPro" id="IPR009097">
    <property type="entry name" value="Cyclic_Pdiesterase"/>
</dbReference>
<dbReference type="Pfam" id="PF13563">
    <property type="entry name" value="2_5_RNA_ligase2"/>
    <property type="match status" value="1"/>
</dbReference>
<comment type="caution">
    <text evidence="2">The sequence shown here is derived from an EMBL/GenBank/DDBJ whole genome shotgun (WGS) entry which is preliminary data.</text>
</comment>
<dbReference type="GO" id="GO:0016874">
    <property type="term" value="F:ligase activity"/>
    <property type="evidence" value="ECO:0007669"/>
    <property type="project" value="UniProtKB-KW"/>
</dbReference>
<accession>A0ABU8E3G5</accession>
<feature type="compositionally biased region" description="Pro residues" evidence="1">
    <location>
        <begin position="1"/>
        <end position="11"/>
    </location>
</feature>
<keyword evidence="3" id="KW-1185">Reference proteome</keyword>
<evidence type="ECO:0000313" key="3">
    <source>
        <dbReference type="Proteomes" id="UP001373496"/>
    </source>
</evidence>
<evidence type="ECO:0000313" key="2">
    <source>
        <dbReference type="EMBL" id="MEI4277185.1"/>
    </source>
</evidence>
<sequence length="205" mass="21851">MTRPVPPPRQQPPRRHDDTFVPRNAHRAVGATAVLGVVVDIPEPWAQLLVNWRAKCGDPQAGVVPPHVTLLPPTEVATADRSLISAHLAAVARSHPPFEIRLQGTGTFRPVSEVVFVAVAAGVADCAAIATDVRSGPLARPLSFPYHPHVTVAHDVPAEALDMAATELAGLECTFPVGHFTEFEQQSSGAWAVARRHPLTGPPRA</sequence>
<dbReference type="EMBL" id="JBAPLV010000001">
    <property type="protein sequence ID" value="MEI4277185.1"/>
    <property type="molecule type" value="Genomic_DNA"/>
</dbReference>
<proteinExistence type="predicted"/>
<dbReference type="SUPFAM" id="SSF55144">
    <property type="entry name" value="LigT-like"/>
    <property type="match status" value="1"/>
</dbReference>
<reference evidence="2 3" key="1">
    <citation type="submission" date="2024-03" db="EMBL/GenBank/DDBJ databases">
        <title>Draft genome sequence of Klenkia terrae.</title>
        <authorList>
            <person name="Duangmal K."/>
            <person name="Chantavorakit T."/>
        </authorList>
    </citation>
    <scope>NUCLEOTIDE SEQUENCE [LARGE SCALE GENOMIC DNA]</scope>
    <source>
        <strain evidence="2 3">JCM 17786</strain>
    </source>
</reference>
<evidence type="ECO:0000256" key="1">
    <source>
        <dbReference type="SAM" id="MobiDB-lite"/>
    </source>
</evidence>
<dbReference type="Proteomes" id="UP001373496">
    <property type="component" value="Unassembled WGS sequence"/>
</dbReference>